<dbReference type="GO" id="GO:0030170">
    <property type="term" value="F:pyridoxal phosphate binding"/>
    <property type="evidence" value="ECO:0007669"/>
    <property type="project" value="TreeGrafter"/>
</dbReference>
<name>A0A5S9Q4L0_9HYPH</name>
<dbReference type="PANTHER" id="PTHR30511:SF0">
    <property type="entry name" value="ALANINE RACEMASE, CATABOLIC-RELATED"/>
    <property type="match status" value="1"/>
</dbReference>
<comment type="catalytic activity">
    <reaction evidence="1">
        <text>L-alanine = D-alanine</text>
        <dbReference type="Rhea" id="RHEA:20249"/>
        <dbReference type="ChEBI" id="CHEBI:57416"/>
        <dbReference type="ChEBI" id="CHEBI:57972"/>
        <dbReference type="EC" id="5.1.1.1"/>
    </reaction>
</comment>
<feature type="modified residue" description="N6-(pyridoxal phosphate)lysine" evidence="6">
    <location>
        <position position="57"/>
    </location>
</feature>
<reference evidence="8 9" key="1">
    <citation type="submission" date="2019-12" db="EMBL/GenBank/DDBJ databases">
        <authorList>
            <person name="Reyes-Prieto M."/>
        </authorList>
    </citation>
    <scope>NUCLEOTIDE SEQUENCE [LARGE SCALE GENOMIC DNA]</scope>
    <source>
        <strain evidence="8">HF14-78462</strain>
    </source>
</reference>
<feature type="domain" description="Alanine racemase C-terminal" evidence="7">
    <location>
        <begin position="259"/>
        <end position="387"/>
    </location>
</feature>
<dbReference type="NCBIfam" id="TIGR00492">
    <property type="entry name" value="alr"/>
    <property type="match status" value="1"/>
</dbReference>
<dbReference type="InterPro" id="IPR011079">
    <property type="entry name" value="Ala_racemase_C"/>
</dbReference>
<dbReference type="GO" id="GO:0008784">
    <property type="term" value="F:alanine racemase activity"/>
    <property type="evidence" value="ECO:0007669"/>
    <property type="project" value="UniProtKB-EC"/>
</dbReference>
<dbReference type="Pfam" id="PF01168">
    <property type="entry name" value="Ala_racemase_N"/>
    <property type="match status" value="1"/>
</dbReference>
<sequence>MQSRTSPLARTALPFALRSKGPARDTWYEIDLQAIRHNYRQLRARLPARVKIFACLKRNAYGCGAGDVAETLAAEGADGFAVASLSDAIAIREKGVRQPILLYPGPLPGSAPIVEALDLTITVSSLVELELWRAALTALRMFVKCDLGFFRAGAAPSDIGRLLAVAQASADVEVQGLYAHLSELPGTVAANALTQFARLQRIVLDARAAGTLPPIVMLSSTEGVLRYPEMDFDAVDPGALFFGMPETDEPVRQVSLRPALRAISTSLVAIKHVDASLEPLPDLPGFESGMTIGVLGIGWGDGYPRRVPPHAEVLVRGHRARILPPAHLEHLRVDLTHVPEARFGDRCLLLGRQGDEVITHKDLVTQWGTDLVGLHADLRDHIPRVYV</sequence>
<evidence type="ECO:0000259" key="7">
    <source>
        <dbReference type="SMART" id="SM01005"/>
    </source>
</evidence>
<evidence type="ECO:0000256" key="3">
    <source>
        <dbReference type="ARBA" id="ARBA00013089"/>
    </source>
</evidence>
<evidence type="ECO:0000256" key="2">
    <source>
        <dbReference type="ARBA" id="ARBA00001933"/>
    </source>
</evidence>
<dbReference type="GO" id="GO:0005829">
    <property type="term" value="C:cytosol"/>
    <property type="evidence" value="ECO:0007669"/>
    <property type="project" value="TreeGrafter"/>
</dbReference>
<dbReference type="SMART" id="SM01005">
    <property type="entry name" value="Ala_racemase_C"/>
    <property type="match status" value="1"/>
</dbReference>
<evidence type="ECO:0000256" key="5">
    <source>
        <dbReference type="ARBA" id="ARBA00023235"/>
    </source>
</evidence>
<accession>A0A5S9Q4L0</accession>
<comment type="cofactor">
    <cofactor evidence="2 6">
        <name>pyridoxal 5'-phosphate</name>
        <dbReference type="ChEBI" id="CHEBI:597326"/>
    </cofactor>
</comment>
<dbReference type="Proteomes" id="UP000433050">
    <property type="component" value="Unassembled WGS sequence"/>
</dbReference>
<evidence type="ECO:0000313" key="9">
    <source>
        <dbReference type="Proteomes" id="UP000433050"/>
    </source>
</evidence>
<keyword evidence="4 6" id="KW-0663">Pyridoxal phosphate</keyword>
<dbReference type="GO" id="GO:0006522">
    <property type="term" value="P:alanine metabolic process"/>
    <property type="evidence" value="ECO:0007669"/>
    <property type="project" value="InterPro"/>
</dbReference>
<dbReference type="InterPro" id="IPR000821">
    <property type="entry name" value="Ala_racemase"/>
</dbReference>
<keyword evidence="9" id="KW-1185">Reference proteome</keyword>
<organism evidence="8 9">
    <name type="scientific">Starkeya nomas</name>
    <dbReference type="NCBI Taxonomy" id="2666134"/>
    <lineage>
        <taxon>Bacteria</taxon>
        <taxon>Pseudomonadati</taxon>
        <taxon>Pseudomonadota</taxon>
        <taxon>Alphaproteobacteria</taxon>
        <taxon>Hyphomicrobiales</taxon>
        <taxon>Xanthobacteraceae</taxon>
        <taxon>Starkeya</taxon>
    </lineage>
</organism>
<dbReference type="RefSeq" id="WP_159601209.1">
    <property type="nucleotide sequence ID" value="NZ_CACSAS010000001.1"/>
</dbReference>
<dbReference type="InterPro" id="IPR009006">
    <property type="entry name" value="Ala_racemase/Decarboxylase_C"/>
</dbReference>
<dbReference type="Gene3D" id="3.20.20.10">
    <property type="entry name" value="Alanine racemase"/>
    <property type="match status" value="1"/>
</dbReference>
<evidence type="ECO:0000256" key="6">
    <source>
        <dbReference type="PIRSR" id="PIRSR600821-50"/>
    </source>
</evidence>
<evidence type="ECO:0000256" key="4">
    <source>
        <dbReference type="ARBA" id="ARBA00022898"/>
    </source>
</evidence>
<dbReference type="EMBL" id="CACSAS010000001">
    <property type="protein sequence ID" value="CAA0112647.1"/>
    <property type="molecule type" value="Genomic_DNA"/>
</dbReference>
<dbReference type="Gene3D" id="2.40.37.10">
    <property type="entry name" value="Lyase, Ornithine Decarboxylase, Chain A, domain 1"/>
    <property type="match status" value="1"/>
</dbReference>
<dbReference type="InterPro" id="IPR001608">
    <property type="entry name" value="Ala_racemase_N"/>
</dbReference>
<dbReference type="SUPFAM" id="SSF50621">
    <property type="entry name" value="Alanine racemase C-terminal domain-like"/>
    <property type="match status" value="1"/>
</dbReference>
<dbReference type="InterPro" id="IPR029066">
    <property type="entry name" value="PLP-binding_barrel"/>
</dbReference>
<proteinExistence type="predicted"/>
<gene>
    <name evidence="8" type="primary">alr_3</name>
    <name evidence="8" type="ORF">STARVERO_04082</name>
</gene>
<dbReference type="AlphaFoldDB" id="A0A5S9Q4L0"/>
<evidence type="ECO:0000256" key="1">
    <source>
        <dbReference type="ARBA" id="ARBA00000316"/>
    </source>
</evidence>
<protein>
    <recommendedName>
        <fullName evidence="3">alanine racemase</fullName>
        <ecNumber evidence="3">5.1.1.1</ecNumber>
    </recommendedName>
</protein>
<dbReference type="Pfam" id="PF00842">
    <property type="entry name" value="Ala_racemase_C"/>
    <property type="match status" value="1"/>
</dbReference>
<dbReference type="PRINTS" id="PR00992">
    <property type="entry name" value="ALARACEMASE"/>
</dbReference>
<keyword evidence="5 8" id="KW-0413">Isomerase</keyword>
<dbReference type="CDD" id="cd00430">
    <property type="entry name" value="PLPDE_III_AR"/>
    <property type="match status" value="1"/>
</dbReference>
<dbReference type="SUPFAM" id="SSF51419">
    <property type="entry name" value="PLP-binding barrel"/>
    <property type="match status" value="1"/>
</dbReference>
<evidence type="ECO:0000313" key="8">
    <source>
        <dbReference type="EMBL" id="CAA0112647.1"/>
    </source>
</evidence>
<dbReference type="PANTHER" id="PTHR30511">
    <property type="entry name" value="ALANINE RACEMASE"/>
    <property type="match status" value="1"/>
</dbReference>
<dbReference type="EC" id="5.1.1.1" evidence="3"/>